<evidence type="ECO:0000259" key="4">
    <source>
        <dbReference type="Pfam" id="PF07993"/>
    </source>
</evidence>
<feature type="region of interest" description="Disordered" evidence="2">
    <location>
        <begin position="1031"/>
        <end position="1059"/>
    </location>
</feature>
<evidence type="ECO:0000256" key="2">
    <source>
        <dbReference type="SAM" id="MobiDB-lite"/>
    </source>
</evidence>
<dbReference type="Gene3D" id="3.40.50.720">
    <property type="entry name" value="NAD(P)-binding Rossmann-like Domain"/>
    <property type="match status" value="1"/>
</dbReference>
<reference evidence="6" key="2">
    <citation type="journal article" date="2022" name="Proc. Natl. Acad. Sci. U.S.A.">
        <title>Diploid-dominant life cycles characterize the early evolution of Fungi.</title>
        <authorList>
            <person name="Amses K.R."/>
            <person name="Simmons D.R."/>
            <person name="Longcore J.E."/>
            <person name="Mondo S.J."/>
            <person name="Seto K."/>
            <person name="Jeronimo G.H."/>
            <person name="Bonds A.E."/>
            <person name="Quandt C.A."/>
            <person name="Davis W.J."/>
            <person name="Chang Y."/>
            <person name="Federici B.A."/>
            <person name="Kuo A."/>
            <person name="LaButti K."/>
            <person name="Pangilinan J."/>
            <person name="Andreopoulos W."/>
            <person name="Tritt A."/>
            <person name="Riley R."/>
            <person name="Hundley H."/>
            <person name="Johnson J."/>
            <person name="Lipzen A."/>
            <person name="Barry K."/>
            <person name="Lang B.F."/>
            <person name="Cuomo C.A."/>
            <person name="Buchler N.E."/>
            <person name="Grigoriev I.V."/>
            <person name="Spatafora J.W."/>
            <person name="Stajich J.E."/>
            <person name="James T.Y."/>
        </authorList>
    </citation>
    <scope>NUCLEOTIDE SEQUENCE</scope>
    <source>
        <strain evidence="6">AG</strain>
    </source>
</reference>
<gene>
    <name evidence="6" type="ORF">K450DRAFT_252564</name>
</gene>
<evidence type="ECO:0008006" key="8">
    <source>
        <dbReference type="Google" id="ProtNLM"/>
    </source>
</evidence>
<dbReference type="RefSeq" id="XP_051442318.1">
    <property type="nucleotide sequence ID" value="XM_051590903.1"/>
</dbReference>
<evidence type="ECO:0000256" key="1">
    <source>
        <dbReference type="ARBA" id="ARBA00004184"/>
    </source>
</evidence>
<accession>A0AAD5E5U1</accession>
<feature type="region of interest" description="Disordered" evidence="2">
    <location>
        <begin position="88"/>
        <end position="126"/>
    </location>
</feature>
<dbReference type="InterPro" id="IPR022284">
    <property type="entry name" value="GPAT/DHAPAT"/>
</dbReference>
<sequence>MAGTVPTISITNPDMESENLALTAPNTPDSPTVFDIVKTIDHKDWETEAPLSLDDGNDVAKDLEVANGDHHIDSDDSDDLHRIETIEYGKNSLESDEDPEQQPKTHATADSKQTTPTQASSRKLPESIIQDEETLSFVALSQFYNEKSILITGVTGFIGKAVLWKLLKSLHEPIEKIYVLIRPSGTHRKSTSRPSDRLHQEVLSNKAFVNLRRTFGATAFDRLIKEKVQVVVGDLNSPSLGLSDADRAAIIKNVNVVIHCAASIDGKERLDTATMTNAIGTMRLMDLADECAHMKSFVHLSPATTPNDYSSASGSPVQERIYPLGLGDPETLLNQTLGMDVEEMTQMTQRVLQYFPNTYLYTKALAEHLLLKRAESKRVHEENGTREQYPIAIMRISAVGAAVSEPLVGWADSVAGPCGMILLIGKGMLPIQASDGDNLLDIVPVDYVVRLILGCAASIKAPGTEFIPPYPEYIHSSTDQVTRPPSLAGSVSNDSTRPPSSVTSPSYQRSSTATSRSSRPLSQNFEAKDTTYFPYIYNVSVQSLDPISCRDGYDIIREYWTRATSVVIPTSQAYFSPPPNSGGLSRARTMMRTLTSMVGSVPTSSGDALTGIPKRSSQRLSRIIEKASKLSEGTKGFARQSAVFLDHHVRELKLLLSQADNRGDYDLQDIIPDDAGPTFWKSYLLDASYGVHYYVGQETGLRNNNLPAGWDCAIRPRATLLYQGNTLHQLVIDRRIHSAIFSLAQVNQRIERMVSHVEDAVIKPNHGQIRPKNALEAEAVKKHDEEWLTDLDDALADWCEDVLTKDAPDGSTELGRWRVKIGDNDEAVKVLVLNDKRVGASLKQIVQNAGVPQQTGINEAMKILLRMRERTQLSYVWFAGSFLKSLLGDMFESVRVQEQDIAKVRQAIQGKRVVYVPVYKTVLDPLMVWYTVIRYQLPVPALACDEFMGGLGPLSDVFRLAGAFYIKRNAKARSPLNSAVTAAYTQVLLREHGALSFVLETARSRTGKPQASYPDGLVSMILEAALQHNQSRLSQHSMDSDTAPASPISPSSPNPEGLVGQKDVVFVPINITYEKIPELSTLVDEVLDQRPQSQATSLRLPMRGVTRPSEAMDKRQKTLEGNQASHGRYGRALVGFGEVISVQNMAAEVNSTLKLPVFGALAEDEAMVQKITKNIQQNQRDALIISPVGLVSAIILYGRATGGVHLGKIRDLLEWLCTEIKQRGLKLDWQDGQDLDAIIFNAFKILDEQRNLIIEGREVNDETNIRVNDHADNVMTLSYHANQIVDPFLCEAFFSVVYLSFTSATVAKEEIMDRFRFLVQMFEQEFVIKWDIDEKFASILDSFVAKGIIKIDSSKPSELILAVGLETDALQYERLIFLASLVYPTVDAYWITSCSLSALEAVPSLPRSIVPLLCQWIATHLISGRRTIYREVLSTEASRTAVDVFMALGFVSETQAKEKLSPDAQMLLHELGISTSETLIELNGQNSEGGATPVSPVDPEGMMRALMAQIQMNRANSNMADLCQQIDSYRLGAASQRESFQNAQVFNKCQKQIKGILRANSDTSFAQRRGHQLVEQEEDMVQLVYALRQGSASNTTLDASGKSIRRVSEAYNLQKSSSTS</sequence>
<reference evidence="6" key="1">
    <citation type="submission" date="2021-06" db="EMBL/GenBank/DDBJ databases">
        <authorList>
            <consortium name="DOE Joint Genome Institute"/>
            <person name="Mondo S.J."/>
            <person name="Amses K.R."/>
            <person name="Simmons D.R."/>
            <person name="Longcore J.E."/>
            <person name="Seto K."/>
            <person name="Alves G.H."/>
            <person name="Bonds A.E."/>
            <person name="Quandt C.A."/>
            <person name="Davis W.J."/>
            <person name="Chang Y."/>
            <person name="Letcher P.M."/>
            <person name="Powell M.J."/>
            <person name="Kuo A."/>
            <person name="Labutti K."/>
            <person name="Pangilinan J."/>
            <person name="Andreopoulos W."/>
            <person name="Tritt A."/>
            <person name="Riley R."/>
            <person name="Hundley H."/>
            <person name="Johnson J."/>
            <person name="Lipzen A."/>
            <person name="Barry K."/>
            <person name="Berbee M.L."/>
            <person name="Buchler N.E."/>
            <person name="Grigoriev I.V."/>
            <person name="Spatafora J.W."/>
            <person name="Stajich J.E."/>
            <person name="James T.Y."/>
        </authorList>
    </citation>
    <scope>NUCLEOTIDE SEQUENCE</scope>
    <source>
        <strain evidence="6">AG</strain>
    </source>
</reference>
<feature type="domain" description="Thioester reductase (TE)" evidence="4">
    <location>
        <begin position="151"/>
        <end position="452"/>
    </location>
</feature>
<evidence type="ECO:0000259" key="5">
    <source>
        <dbReference type="Pfam" id="PF19277"/>
    </source>
</evidence>
<keyword evidence="7" id="KW-1185">Reference proteome</keyword>
<organism evidence="6 7">
    <name type="scientific">Umbelopsis ramanniana AG</name>
    <dbReference type="NCBI Taxonomy" id="1314678"/>
    <lineage>
        <taxon>Eukaryota</taxon>
        <taxon>Fungi</taxon>
        <taxon>Fungi incertae sedis</taxon>
        <taxon>Mucoromycota</taxon>
        <taxon>Mucoromycotina</taxon>
        <taxon>Umbelopsidomycetes</taxon>
        <taxon>Umbelopsidales</taxon>
        <taxon>Umbelopsidaceae</taxon>
        <taxon>Umbelopsis</taxon>
    </lineage>
</organism>
<dbReference type="GO" id="GO:0006072">
    <property type="term" value="P:glycerol-3-phosphate metabolic process"/>
    <property type="evidence" value="ECO:0007669"/>
    <property type="project" value="TreeGrafter"/>
</dbReference>
<feature type="compositionally biased region" description="Polar residues" evidence="2">
    <location>
        <begin position="110"/>
        <end position="121"/>
    </location>
</feature>
<dbReference type="GO" id="GO:0006631">
    <property type="term" value="P:fatty acid metabolic process"/>
    <property type="evidence" value="ECO:0007669"/>
    <property type="project" value="TreeGrafter"/>
</dbReference>
<dbReference type="Proteomes" id="UP001206595">
    <property type="component" value="Unassembled WGS sequence"/>
</dbReference>
<protein>
    <recommendedName>
        <fullName evidence="8">Alcohol-forming fatty acyl-CoA reductase</fullName>
    </recommendedName>
</protein>
<feature type="compositionally biased region" description="Polar residues" evidence="2">
    <location>
        <begin position="1"/>
        <end position="14"/>
    </location>
</feature>
<dbReference type="GeneID" id="75916246"/>
<dbReference type="SUPFAM" id="SSF51735">
    <property type="entry name" value="NAD(P)-binding Rossmann-fold domains"/>
    <property type="match status" value="1"/>
</dbReference>
<name>A0AAD5E5U1_UMBRA</name>
<dbReference type="CDD" id="cd05236">
    <property type="entry name" value="FAR-N_SDR_e"/>
    <property type="match status" value="1"/>
</dbReference>
<dbReference type="GO" id="GO:0012505">
    <property type="term" value="C:endomembrane system"/>
    <property type="evidence" value="ECO:0007669"/>
    <property type="project" value="UniProtKB-SubCell"/>
</dbReference>
<dbReference type="Pfam" id="PF07993">
    <property type="entry name" value="NAD_binding_4"/>
    <property type="match status" value="1"/>
</dbReference>
<comment type="caution">
    <text evidence="6">The sequence shown here is derived from an EMBL/GenBank/DDBJ whole genome shotgun (WGS) entry which is preliminary data.</text>
</comment>
<feature type="region of interest" description="Disordered" evidence="2">
    <location>
        <begin position="1"/>
        <end position="29"/>
    </location>
</feature>
<feature type="compositionally biased region" description="Low complexity" evidence="2">
    <location>
        <begin position="1040"/>
        <end position="1055"/>
    </location>
</feature>
<feature type="region of interest" description="Disordered" evidence="2">
    <location>
        <begin position="477"/>
        <end position="521"/>
    </location>
</feature>
<dbReference type="GO" id="GO:0008654">
    <property type="term" value="P:phospholipid biosynthetic process"/>
    <property type="evidence" value="ECO:0007669"/>
    <property type="project" value="TreeGrafter"/>
</dbReference>
<evidence type="ECO:0000313" key="6">
    <source>
        <dbReference type="EMBL" id="KAI8577314.1"/>
    </source>
</evidence>
<dbReference type="EMBL" id="MU620942">
    <property type="protein sequence ID" value="KAI8577314.1"/>
    <property type="molecule type" value="Genomic_DNA"/>
</dbReference>
<dbReference type="GO" id="GO:0019432">
    <property type="term" value="P:triglyceride biosynthetic process"/>
    <property type="evidence" value="ECO:0007669"/>
    <property type="project" value="TreeGrafter"/>
</dbReference>
<feature type="compositionally biased region" description="Polar residues" evidence="2">
    <location>
        <begin position="477"/>
        <end position="494"/>
    </location>
</feature>
<dbReference type="PANTHER" id="PTHR12563:SF17">
    <property type="entry name" value="DIHYDROXYACETONE PHOSPHATE ACYLTRANSFERASE"/>
    <property type="match status" value="1"/>
</dbReference>
<feature type="domain" description="GPAT/DHAPAT C-terminal" evidence="5">
    <location>
        <begin position="1128"/>
        <end position="1453"/>
    </location>
</feature>
<proteinExistence type="predicted"/>
<feature type="compositionally biased region" description="Low complexity" evidence="2">
    <location>
        <begin position="495"/>
        <end position="519"/>
    </location>
</feature>
<dbReference type="InterPro" id="IPR002123">
    <property type="entry name" value="Plipid/glycerol_acylTrfase"/>
</dbReference>
<dbReference type="GO" id="GO:0004366">
    <property type="term" value="F:glycerol-3-phosphate O-acyltransferase activity"/>
    <property type="evidence" value="ECO:0007669"/>
    <property type="project" value="TreeGrafter"/>
</dbReference>
<dbReference type="Pfam" id="PF01553">
    <property type="entry name" value="Acyltransferase"/>
    <property type="match status" value="1"/>
</dbReference>
<evidence type="ECO:0000259" key="3">
    <source>
        <dbReference type="Pfam" id="PF01553"/>
    </source>
</evidence>
<dbReference type="InterPro" id="IPR013120">
    <property type="entry name" value="FAR_NAD-bd"/>
</dbReference>
<feature type="domain" description="Phospholipid/glycerol acyltransferase" evidence="3">
    <location>
        <begin position="906"/>
        <end position="1024"/>
    </location>
</feature>
<evidence type="ECO:0000313" key="7">
    <source>
        <dbReference type="Proteomes" id="UP001206595"/>
    </source>
</evidence>
<dbReference type="InterPro" id="IPR036291">
    <property type="entry name" value="NAD(P)-bd_dom_sf"/>
</dbReference>
<dbReference type="InterPro" id="IPR045520">
    <property type="entry name" value="GPAT/DHAPAT_C"/>
</dbReference>
<dbReference type="GO" id="GO:0031966">
    <property type="term" value="C:mitochondrial membrane"/>
    <property type="evidence" value="ECO:0007669"/>
    <property type="project" value="TreeGrafter"/>
</dbReference>
<dbReference type="PANTHER" id="PTHR12563">
    <property type="entry name" value="GLYCEROL-3-PHOSPHATE ACYLTRANSFERASE"/>
    <property type="match status" value="1"/>
</dbReference>
<comment type="subcellular location">
    <subcellularLocation>
        <location evidence="1">Endomembrane system</location>
        <topology evidence="1">Peripheral membrane protein</topology>
    </subcellularLocation>
</comment>
<dbReference type="Pfam" id="PF19277">
    <property type="entry name" value="GPAT_C"/>
    <property type="match status" value="1"/>
</dbReference>